<dbReference type="Proteomes" id="UP001597244">
    <property type="component" value="Unassembled WGS sequence"/>
</dbReference>
<evidence type="ECO:0000259" key="3">
    <source>
        <dbReference type="SMART" id="SM00854"/>
    </source>
</evidence>
<dbReference type="Pfam" id="PF09587">
    <property type="entry name" value="PGA_cap"/>
    <property type="match status" value="1"/>
</dbReference>
<evidence type="ECO:0000256" key="2">
    <source>
        <dbReference type="SAM" id="MobiDB-lite"/>
    </source>
</evidence>
<evidence type="ECO:0000313" key="5">
    <source>
        <dbReference type="Proteomes" id="UP001597244"/>
    </source>
</evidence>
<dbReference type="RefSeq" id="WP_125578106.1">
    <property type="nucleotide sequence ID" value="NZ_JBHTOF010000011.1"/>
</dbReference>
<feature type="region of interest" description="Disordered" evidence="2">
    <location>
        <begin position="31"/>
        <end position="59"/>
    </location>
</feature>
<dbReference type="InterPro" id="IPR019079">
    <property type="entry name" value="Capsule_synth_CapA"/>
</dbReference>
<evidence type="ECO:0000256" key="1">
    <source>
        <dbReference type="ARBA" id="ARBA00005662"/>
    </source>
</evidence>
<dbReference type="Gene3D" id="3.60.21.10">
    <property type="match status" value="1"/>
</dbReference>
<dbReference type="SMART" id="SM00854">
    <property type="entry name" value="PGA_cap"/>
    <property type="match status" value="1"/>
</dbReference>
<protein>
    <submittedName>
        <fullName evidence="4">CapA family protein</fullName>
    </submittedName>
</protein>
<dbReference type="InterPro" id="IPR029052">
    <property type="entry name" value="Metallo-depent_PP-like"/>
</dbReference>
<name>A0ABW4DIX7_9LACO</name>
<sequence length="380" mass="41597">MGPTFKKRRRIIGGLLAAALLVLVLTGCGSSEKKSKATSSSSSVSQKSATSTAKSSKTASKPETIRLTFMGDNTLGTDAQFSSATSLPTVWAQHGNDPHYFFKNVESYFQGDDLTIANLETTFTNSTQQAYKAGDVVFHFKGDPKLVKTLTASGIDTVTVSNNHIYDYGQQGFKDTIKTLQDAHVGYFGEGYKYTNVIKGIKIGLLGYTGWTATTADQEKIANDIKEMRKLGCQIVIPYFHWGIERDAYPNATQKTLAHYAIDQGADMVIGSHPHVIQSMELYKGKLIAYSMSNFAFGGNSNPADKRSMLLQANLTVQDKKVTGSQFKVIPTRISSTDSQNDYVPTPYTGAEKTSVLSYINQLSPTFDNRITDQFVDIAK</sequence>
<comment type="caution">
    <text evidence="4">The sequence shown here is derived from an EMBL/GenBank/DDBJ whole genome shotgun (WGS) entry which is preliminary data.</text>
</comment>
<dbReference type="SUPFAM" id="SSF56300">
    <property type="entry name" value="Metallo-dependent phosphatases"/>
    <property type="match status" value="1"/>
</dbReference>
<dbReference type="PANTHER" id="PTHR33393:SF11">
    <property type="entry name" value="POLYGLUTAMINE SYNTHESIS ACCESSORY PROTEIN RV0574C-RELATED"/>
    <property type="match status" value="1"/>
</dbReference>
<proteinExistence type="inferred from homology"/>
<feature type="domain" description="Capsule synthesis protein CapA" evidence="3">
    <location>
        <begin position="66"/>
        <end position="299"/>
    </location>
</feature>
<keyword evidence="5" id="KW-1185">Reference proteome</keyword>
<dbReference type="InterPro" id="IPR052169">
    <property type="entry name" value="CW_Biosynth-Accessory"/>
</dbReference>
<evidence type="ECO:0000313" key="4">
    <source>
        <dbReference type="EMBL" id="MFD1464617.1"/>
    </source>
</evidence>
<dbReference type="PROSITE" id="PS51257">
    <property type="entry name" value="PROKAR_LIPOPROTEIN"/>
    <property type="match status" value="1"/>
</dbReference>
<comment type="similarity">
    <text evidence="1">Belongs to the CapA family.</text>
</comment>
<feature type="compositionally biased region" description="Low complexity" evidence="2">
    <location>
        <begin position="37"/>
        <end position="59"/>
    </location>
</feature>
<accession>A0ABW4DIX7</accession>
<dbReference type="CDD" id="cd07381">
    <property type="entry name" value="MPP_CapA"/>
    <property type="match status" value="1"/>
</dbReference>
<dbReference type="PANTHER" id="PTHR33393">
    <property type="entry name" value="POLYGLUTAMINE SYNTHESIS ACCESSORY PROTEIN RV0574C-RELATED"/>
    <property type="match status" value="1"/>
</dbReference>
<reference evidence="5" key="1">
    <citation type="journal article" date="2019" name="Int. J. Syst. Evol. Microbiol.">
        <title>The Global Catalogue of Microorganisms (GCM) 10K type strain sequencing project: providing services to taxonomists for standard genome sequencing and annotation.</title>
        <authorList>
            <consortium name="The Broad Institute Genomics Platform"/>
            <consortium name="The Broad Institute Genome Sequencing Center for Infectious Disease"/>
            <person name="Wu L."/>
            <person name="Ma J."/>
        </authorList>
    </citation>
    <scope>NUCLEOTIDE SEQUENCE [LARGE SCALE GENOMIC DNA]</scope>
    <source>
        <strain evidence="5">CCM 8951</strain>
    </source>
</reference>
<dbReference type="EMBL" id="JBHTOF010000011">
    <property type="protein sequence ID" value="MFD1464617.1"/>
    <property type="molecule type" value="Genomic_DNA"/>
</dbReference>
<organism evidence="4 5">
    <name type="scientific">Lapidilactobacillus mulanensis</name>
    <dbReference type="NCBI Taxonomy" id="2485999"/>
    <lineage>
        <taxon>Bacteria</taxon>
        <taxon>Bacillati</taxon>
        <taxon>Bacillota</taxon>
        <taxon>Bacilli</taxon>
        <taxon>Lactobacillales</taxon>
        <taxon>Lactobacillaceae</taxon>
        <taxon>Lapidilactobacillus</taxon>
    </lineage>
</organism>
<gene>
    <name evidence="4" type="ORF">ACFQ4L_00730</name>
</gene>